<comment type="catalytic activity">
    <reaction evidence="5">
        <text>L-proline + NAD(+) = (S)-1-pyrroline-5-carboxylate + NADH + 2 H(+)</text>
        <dbReference type="Rhea" id="RHEA:14105"/>
        <dbReference type="ChEBI" id="CHEBI:15378"/>
        <dbReference type="ChEBI" id="CHEBI:17388"/>
        <dbReference type="ChEBI" id="CHEBI:57540"/>
        <dbReference type="ChEBI" id="CHEBI:57945"/>
        <dbReference type="ChEBI" id="CHEBI:60039"/>
        <dbReference type="EC" id="1.5.1.2"/>
    </reaction>
</comment>
<evidence type="ECO:0000259" key="9">
    <source>
        <dbReference type="Pfam" id="PF03807"/>
    </source>
</evidence>
<dbReference type="PANTHER" id="PTHR11645">
    <property type="entry name" value="PYRROLINE-5-CARBOXYLATE REDUCTASE"/>
    <property type="match status" value="1"/>
</dbReference>
<dbReference type="Proteomes" id="UP000215332">
    <property type="component" value="Chromosome 1"/>
</dbReference>
<evidence type="ECO:0000256" key="6">
    <source>
        <dbReference type="NCBIfam" id="TIGR00112"/>
    </source>
</evidence>
<dbReference type="GO" id="GO:0055129">
    <property type="term" value="P:L-proline biosynthetic process"/>
    <property type="evidence" value="ECO:0007669"/>
    <property type="project" value="UniProtKB-UniRule"/>
</dbReference>
<feature type="domain" description="Pyrroline-5-carboxylate reductase catalytic N-terminal" evidence="9">
    <location>
        <begin position="9"/>
        <end position="101"/>
    </location>
</feature>
<dbReference type="InterPro" id="IPR029036">
    <property type="entry name" value="P5CR_dimer"/>
</dbReference>
<dbReference type="SUPFAM" id="SSF48179">
    <property type="entry name" value="6-phosphogluconate dehydrogenase C-terminal domain-like"/>
    <property type="match status" value="1"/>
</dbReference>
<feature type="binding site" evidence="7">
    <location>
        <begin position="12"/>
        <end position="17"/>
    </location>
    <ligand>
        <name>NADP(+)</name>
        <dbReference type="ChEBI" id="CHEBI:58349"/>
    </ligand>
</feature>
<gene>
    <name evidence="5 11" type="primary">proC</name>
    <name evidence="11" type="ORF">SAMEA4412665_00190</name>
</gene>
<dbReference type="InterPro" id="IPR036291">
    <property type="entry name" value="NAD(P)-bd_dom_sf"/>
</dbReference>
<dbReference type="Pfam" id="PF03807">
    <property type="entry name" value="F420_oxidored"/>
    <property type="match status" value="1"/>
</dbReference>
<evidence type="ECO:0000313" key="11">
    <source>
        <dbReference type="EMBL" id="SNV28786.1"/>
    </source>
</evidence>
<keyword evidence="5" id="KW-0963">Cytoplasm</keyword>
<dbReference type="HAMAP" id="MF_01925">
    <property type="entry name" value="P5C_reductase"/>
    <property type="match status" value="1"/>
</dbReference>
<dbReference type="PROSITE" id="PS00521">
    <property type="entry name" value="P5CR"/>
    <property type="match status" value="1"/>
</dbReference>
<evidence type="ECO:0000256" key="4">
    <source>
        <dbReference type="ARBA" id="ARBA00058118"/>
    </source>
</evidence>
<accession>A0A239W3Z3</accession>
<dbReference type="SUPFAM" id="SSF51735">
    <property type="entry name" value="NAD(P)-binding Rossmann-fold domains"/>
    <property type="match status" value="1"/>
</dbReference>
<dbReference type="InterPro" id="IPR000304">
    <property type="entry name" value="Pyrroline-COOH_reductase"/>
</dbReference>
<dbReference type="Gene3D" id="1.10.3730.10">
    <property type="entry name" value="ProC C-terminal domain-like"/>
    <property type="match status" value="1"/>
</dbReference>
<dbReference type="FunFam" id="1.10.3730.10:FF:000001">
    <property type="entry name" value="Pyrroline-5-carboxylate reductase"/>
    <property type="match status" value="1"/>
</dbReference>
<keyword evidence="5 8" id="KW-0028">Amino-acid biosynthesis</keyword>
<dbReference type="Pfam" id="PF14748">
    <property type="entry name" value="P5CR_dimer"/>
    <property type="match status" value="1"/>
</dbReference>
<evidence type="ECO:0000256" key="8">
    <source>
        <dbReference type="RuleBase" id="RU003903"/>
    </source>
</evidence>
<evidence type="ECO:0000256" key="2">
    <source>
        <dbReference type="ARBA" id="ARBA00022857"/>
    </source>
</evidence>
<evidence type="ECO:0000259" key="10">
    <source>
        <dbReference type="Pfam" id="PF14748"/>
    </source>
</evidence>
<dbReference type="EC" id="1.5.1.2" evidence="5 6"/>
<dbReference type="EMBL" id="LT906441">
    <property type="protein sequence ID" value="SNV28786.1"/>
    <property type="molecule type" value="Genomic_DNA"/>
</dbReference>
<comment type="catalytic activity">
    <reaction evidence="5 8">
        <text>L-proline + NADP(+) = (S)-1-pyrroline-5-carboxylate + NADPH + 2 H(+)</text>
        <dbReference type="Rhea" id="RHEA:14109"/>
        <dbReference type="ChEBI" id="CHEBI:15378"/>
        <dbReference type="ChEBI" id="CHEBI:17388"/>
        <dbReference type="ChEBI" id="CHEBI:57783"/>
        <dbReference type="ChEBI" id="CHEBI:58349"/>
        <dbReference type="ChEBI" id="CHEBI:60039"/>
        <dbReference type="EC" id="1.5.1.2"/>
    </reaction>
</comment>
<evidence type="ECO:0000256" key="1">
    <source>
        <dbReference type="ARBA" id="ARBA00005525"/>
    </source>
</evidence>
<protein>
    <recommendedName>
        <fullName evidence="5 6">Pyrroline-5-carboxylate reductase</fullName>
        <shortName evidence="5">P5C reductase</shortName>
        <shortName evidence="5">P5CR</shortName>
        <ecNumber evidence="5 6">1.5.1.2</ecNumber>
    </recommendedName>
    <alternativeName>
        <fullName evidence="5">PCA reductase</fullName>
    </alternativeName>
</protein>
<keyword evidence="3 5" id="KW-0560">Oxidoreductase</keyword>
<dbReference type="PIRSF" id="PIRSF000193">
    <property type="entry name" value="Pyrrol-5-carb_rd"/>
    <property type="match status" value="1"/>
</dbReference>
<keyword evidence="5 8" id="KW-0641">Proline biosynthesis</keyword>
<dbReference type="AlphaFoldDB" id="A0A239W3Z3"/>
<proteinExistence type="inferred from homology"/>
<dbReference type="NCBIfam" id="TIGR00112">
    <property type="entry name" value="proC"/>
    <property type="match status" value="1"/>
</dbReference>
<feature type="binding site" evidence="7">
    <location>
        <position position="61"/>
    </location>
    <ligand>
        <name>NADPH</name>
        <dbReference type="ChEBI" id="CHEBI:57783"/>
    </ligand>
</feature>
<evidence type="ECO:0000256" key="3">
    <source>
        <dbReference type="ARBA" id="ARBA00023002"/>
    </source>
</evidence>
<evidence type="ECO:0000256" key="5">
    <source>
        <dbReference type="HAMAP-Rule" id="MF_01925"/>
    </source>
</evidence>
<dbReference type="UniPathway" id="UPA00098">
    <property type="reaction ID" value="UER00361"/>
</dbReference>
<evidence type="ECO:0000313" key="12">
    <source>
        <dbReference type="Proteomes" id="UP000215332"/>
    </source>
</evidence>
<comment type="pathway">
    <text evidence="5 8">Amino-acid biosynthesis; L-proline biosynthesis; L-proline from L-glutamate 5-semialdehyde: step 1/1.</text>
</comment>
<dbReference type="GO" id="GO:0004735">
    <property type="term" value="F:pyrroline-5-carboxylate reductase activity"/>
    <property type="evidence" value="ECO:0007669"/>
    <property type="project" value="UniProtKB-UniRule"/>
</dbReference>
<keyword evidence="2 5" id="KW-0521">NADP</keyword>
<dbReference type="PANTHER" id="PTHR11645:SF0">
    <property type="entry name" value="PYRROLINE-5-CARBOXYLATE REDUCTASE 3"/>
    <property type="match status" value="1"/>
</dbReference>
<dbReference type="KEGG" id="cgrn:4412665_00190"/>
<feature type="domain" description="Pyrroline-5-carboxylate reductase dimerisation" evidence="10">
    <location>
        <begin position="162"/>
        <end position="265"/>
    </location>
</feature>
<sequence length="270" mass="27548">MSESSGVTLAVLGCGTMASAILAGLLDADVVRPDEVVATAASQASRERIRSQLGVRVCDDNAAACAGAKVVLLGVKPHLALPVLREARLGPDPVLVSIAAGVPTIALHQARQAGPVVRVMPNTPASVGRGVFIVSPARGAEQAADEVAATLERVGDVVQVPEHLHDAATAVSGSGPAYIFLVAEAMMDAAVGLGVPRAQASELVIGTLSGSAELLRQGQHPAALRNQVTSPGGTTAAALDELEAHGLRTAFFRAMQACCDKARSMGDRFE</sequence>
<dbReference type="InterPro" id="IPR053790">
    <property type="entry name" value="P5CR-like_CS"/>
</dbReference>
<comment type="similarity">
    <text evidence="1 5 8">Belongs to the pyrroline-5-carboxylate reductase family.</text>
</comment>
<comment type="subcellular location">
    <subcellularLocation>
        <location evidence="5">Cytoplasm</location>
    </subcellularLocation>
</comment>
<dbReference type="InterPro" id="IPR008927">
    <property type="entry name" value="6-PGluconate_DH-like_C_sf"/>
</dbReference>
<comment type="function">
    <text evidence="4 5">Catalyzes the reduction of 1-pyrroline-5-carboxylate (PCA) to L-proline.</text>
</comment>
<dbReference type="eggNOG" id="COG0345">
    <property type="taxonomic scope" value="Bacteria"/>
</dbReference>
<dbReference type="GO" id="GO:0005737">
    <property type="term" value="C:cytoplasm"/>
    <property type="evidence" value="ECO:0007669"/>
    <property type="project" value="UniProtKB-SubCell"/>
</dbReference>
<dbReference type="InterPro" id="IPR028939">
    <property type="entry name" value="P5C_Rdtase_cat_N"/>
</dbReference>
<organism evidence="11 12">
    <name type="scientific">Cutibacterium granulosum</name>
    <dbReference type="NCBI Taxonomy" id="33011"/>
    <lineage>
        <taxon>Bacteria</taxon>
        <taxon>Bacillati</taxon>
        <taxon>Actinomycetota</taxon>
        <taxon>Actinomycetes</taxon>
        <taxon>Propionibacteriales</taxon>
        <taxon>Propionibacteriaceae</taxon>
        <taxon>Cutibacterium</taxon>
    </lineage>
</organism>
<dbReference type="Gene3D" id="3.40.50.720">
    <property type="entry name" value="NAD(P)-binding Rossmann-like Domain"/>
    <property type="match status" value="1"/>
</dbReference>
<name>A0A239W3Z3_9ACTN</name>
<reference evidence="11 12" key="1">
    <citation type="submission" date="2017-06" db="EMBL/GenBank/DDBJ databases">
        <authorList>
            <consortium name="Pathogen Informatics"/>
        </authorList>
    </citation>
    <scope>NUCLEOTIDE SEQUENCE [LARGE SCALE GENOMIC DNA]</scope>
    <source>
        <strain evidence="11 12">NCTC11865</strain>
    </source>
</reference>
<evidence type="ECO:0000256" key="7">
    <source>
        <dbReference type="PIRSR" id="PIRSR000193-1"/>
    </source>
</evidence>